<dbReference type="InterPro" id="IPR013154">
    <property type="entry name" value="ADH-like_N"/>
</dbReference>
<dbReference type="AlphaFoldDB" id="A0A8J7YQK3"/>
<accession>A0A8J7YQK3</accession>
<dbReference type="Pfam" id="PF00107">
    <property type="entry name" value="ADH_zinc_N"/>
    <property type="match status" value="1"/>
</dbReference>
<dbReference type="SMART" id="SM00829">
    <property type="entry name" value="PKS_ER"/>
    <property type="match status" value="1"/>
</dbReference>
<sequence length="324" mass="33563">MRAIRVQDHGSPDVLELVETEEPIPGEGEVCIEVAAAGLNFADIEKRRGRYPDGPDPPYTPGIEVSGRVVEAGPETSIETGETVAAFVDGGGYAEQVLAPEETVFEIPDGMSTPVAAGIPVQFLTAHNALIEWGGLEAGETVLVNAAAGGVGTAAVQIASSHPDVTVVGTASTAEKRELAASLGADATIDYTEADVVSRLATITDEEGVDLVLDGVGGKAFYEALDGLAPAGRVVSYGMASGDIPSVSLPRLLFENKSVLGYHLGHALRTQPDRVKAGIPKLNSLFNSGEVSVHVGDRYSLSDAGSAHKALQTRESTGKLLLIP</sequence>
<protein>
    <submittedName>
        <fullName evidence="4">NADPH:quinone oxidoreductase family protein</fullName>
    </submittedName>
</protein>
<dbReference type="GO" id="GO:0016616">
    <property type="term" value="F:oxidoreductase activity, acting on the CH-OH group of donors, NAD or NADP as acceptor"/>
    <property type="evidence" value="ECO:0007669"/>
    <property type="project" value="UniProtKB-ARBA"/>
</dbReference>
<proteinExistence type="predicted"/>
<keyword evidence="2" id="KW-0560">Oxidoreductase</keyword>
<gene>
    <name evidence="4" type="ORF">EGD98_20610</name>
</gene>
<organism evidence="4 5">
    <name type="scientific">Haloarcula salinisoli</name>
    <dbReference type="NCBI Taxonomy" id="2487746"/>
    <lineage>
        <taxon>Archaea</taxon>
        <taxon>Methanobacteriati</taxon>
        <taxon>Methanobacteriota</taxon>
        <taxon>Stenosarchaea group</taxon>
        <taxon>Halobacteria</taxon>
        <taxon>Halobacteriales</taxon>
        <taxon>Haloarculaceae</taxon>
        <taxon>Haloarcula</taxon>
    </lineage>
</organism>
<dbReference type="GO" id="GO:0003960">
    <property type="term" value="F:quinone reductase (NADPH) activity"/>
    <property type="evidence" value="ECO:0007669"/>
    <property type="project" value="TreeGrafter"/>
</dbReference>
<dbReference type="InterPro" id="IPR013149">
    <property type="entry name" value="ADH-like_C"/>
</dbReference>
<dbReference type="Proteomes" id="UP000783863">
    <property type="component" value="Unassembled WGS sequence"/>
</dbReference>
<evidence type="ECO:0000313" key="5">
    <source>
        <dbReference type="Proteomes" id="UP000783863"/>
    </source>
</evidence>
<evidence type="ECO:0000256" key="2">
    <source>
        <dbReference type="ARBA" id="ARBA00023002"/>
    </source>
</evidence>
<dbReference type="PROSITE" id="PS01162">
    <property type="entry name" value="QOR_ZETA_CRYSTAL"/>
    <property type="match status" value="1"/>
</dbReference>
<dbReference type="GO" id="GO:0035925">
    <property type="term" value="F:mRNA 3'-UTR AU-rich region binding"/>
    <property type="evidence" value="ECO:0007669"/>
    <property type="project" value="TreeGrafter"/>
</dbReference>
<dbReference type="InterPro" id="IPR036291">
    <property type="entry name" value="NAD(P)-bd_dom_sf"/>
</dbReference>
<dbReference type="GO" id="GO:0044281">
    <property type="term" value="P:small molecule metabolic process"/>
    <property type="evidence" value="ECO:0007669"/>
    <property type="project" value="UniProtKB-ARBA"/>
</dbReference>
<dbReference type="EMBL" id="RKLQ01000007">
    <property type="protein sequence ID" value="MBX0306051.1"/>
    <property type="molecule type" value="Genomic_DNA"/>
</dbReference>
<comment type="caution">
    <text evidence="4">The sequence shown here is derived from an EMBL/GenBank/DDBJ whole genome shotgun (WGS) entry which is preliminary data.</text>
</comment>
<dbReference type="InterPro" id="IPR011032">
    <property type="entry name" value="GroES-like_sf"/>
</dbReference>
<dbReference type="GO" id="GO:0005829">
    <property type="term" value="C:cytosol"/>
    <property type="evidence" value="ECO:0007669"/>
    <property type="project" value="TreeGrafter"/>
</dbReference>
<name>A0A8J7YQK3_9EURY</name>
<evidence type="ECO:0000259" key="3">
    <source>
        <dbReference type="SMART" id="SM00829"/>
    </source>
</evidence>
<keyword evidence="5" id="KW-1185">Reference proteome</keyword>
<evidence type="ECO:0000256" key="1">
    <source>
        <dbReference type="ARBA" id="ARBA00022857"/>
    </source>
</evidence>
<evidence type="ECO:0000313" key="4">
    <source>
        <dbReference type="EMBL" id="MBX0306051.1"/>
    </source>
</evidence>
<keyword evidence="1" id="KW-0521">NADP</keyword>
<dbReference type="SUPFAM" id="SSF50129">
    <property type="entry name" value="GroES-like"/>
    <property type="match status" value="1"/>
</dbReference>
<dbReference type="RefSeq" id="WP_220590242.1">
    <property type="nucleotide sequence ID" value="NZ_RKLQ01000007.1"/>
</dbReference>
<dbReference type="CDD" id="cd08241">
    <property type="entry name" value="QOR1"/>
    <property type="match status" value="1"/>
</dbReference>
<dbReference type="SUPFAM" id="SSF51735">
    <property type="entry name" value="NAD(P)-binding Rossmann-fold domains"/>
    <property type="match status" value="1"/>
</dbReference>
<reference evidence="4" key="1">
    <citation type="submission" date="2021-06" db="EMBL/GenBank/DDBJ databases">
        <title>Halomicroarcula sp. F24A a new haloarchaeum isolated from saline soil.</title>
        <authorList>
            <person name="Duran-Viseras A."/>
            <person name="Sanchez-Porro C."/>
            <person name="Ventosa A."/>
        </authorList>
    </citation>
    <scope>NUCLEOTIDE SEQUENCE</scope>
    <source>
        <strain evidence="4">F24A</strain>
    </source>
</reference>
<dbReference type="GO" id="GO:0008270">
    <property type="term" value="F:zinc ion binding"/>
    <property type="evidence" value="ECO:0007669"/>
    <property type="project" value="InterPro"/>
</dbReference>
<dbReference type="Pfam" id="PF08240">
    <property type="entry name" value="ADH_N"/>
    <property type="match status" value="1"/>
</dbReference>
<dbReference type="Gene3D" id="3.90.180.10">
    <property type="entry name" value="Medium-chain alcohol dehydrogenases, catalytic domain"/>
    <property type="match status" value="1"/>
</dbReference>
<dbReference type="PANTHER" id="PTHR48106">
    <property type="entry name" value="QUINONE OXIDOREDUCTASE PIG3-RELATED"/>
    <property type="match status" value="1"/>
</dbReference>
<dbReference type="InterPro" id="IPR002364">
    <property type="entry name" value="Quin_OxRdtase/zeta-crystal_CS"/>
</dbReference>
<feature type="domain" description="Enoyl reductase (ER)" evidence="3">
    <location>
        <begin position="10"/>
        <end position="322"/>
    </location>
</feature>
<dbReference type="Gene3D" id="3.40.50.720">
    <property type="entry name" value="NAD(P)-binding Rossmann-like Domain"/>
    <property type="match status" value="1"/>
</dbReference>
<dbReference type="PANTHER" id="PTHR48106:SF13">
    <property type="entry name" value="QUINONE OXIDOREDUCTASE-RELATED"/>
    <property type="match status" value="1"/>
</dbReference>
<dbReference type="GO" id="GO:0070402">
    <property type="term" value="F:NADPH binding"/>
    <property type="evidence" value="ECO:0007669"/>
    <property type="project" value="TreeGrafter"/>
</dbReference>
<dbReference type="InterPro" id="IPR020843">
    <property type="entry name" value="ER"/>
</dbReference>